<evidence type="ECO:0008006" key="4">
    <source>
        <dbReference type="Google" id="ProtNLM"/>
    </source>
</evidence>
<dbReference type="Proteomes" id="UP000027586">
    <property type="component" value="Unassembled WGS sequence"/>
</dbReference>
<reference evidence="2" key="1">
    <citation type="submission" date="2013-08" db="EMBL/GenBank/DDBJ databases">
        <title>Gene expansion shapes genome architecture in the human pathogen Lichtheimia corymbifera: an evolutionary genomics analysis in the ancient terrestrial Mucorales (Mucoromycotina).</title>
        <authorList>
            <person name="Schwartze V.U."/>
            <person name="Winter S."/>
            <person name="Shelest E."/>
            <person name="Marcet-Houben M."/>
            <person name="Horn F."/>
            <person name="Wehner S."/>
            <person name="Hoffmann K."/>
            <person name="Riege K."/>
            <person name="Sammeth M."/>
            <person name="Nowrousian M."/>
            <person name="Valiante V."/>
            <person name="Linde J."/>
            <person name="Jacobsen I.D."/>
            <person name="Marz M."/>
            <person name="Brakhage A.A."/>
            <person name="Gabaldon T."/>
            <person name="Bocker S."/>
            <person name="Voigt K."/>
        </authorList>
    </citation>
    <scope>NUCLEOTIDE SEQUENCE [LARGE SCALE GENOMIC DNA]</scope>
    <source>
        <strain evidence="2">FSU 9682</strain>
    </source>
</reference>
<dbReference type="OrthoDB" id="2301767at2759"/>
<gene>
    <name evidence="2" type="ORF">LCOR_12247.1</name>
</gene>
<feature type="region of interest" description="Disordered" evidence="1">
    <location>
        <begin position="114"/>
        <end position="140"/>
    </location>
</feature>
<accession>A0A068SHU7</accession>
<sequence length="140" mass="14790">MSRANLPTNSNSNSNNGQTPVVVDQGCSGSGSGSGSPAPPSPSPSQAGSQDSRSSRQRAHDSIQVLRRELSQVMAQRVEAVTSNDETALISTRNRLEILKQEIEAMQDLAQLVAPARPATSSSSSSNSRIPPGLPYMQWS</sequence>
<protein>
    <recommendedName>
        <fullName evidence="4">REM-1 domain-containing protein</fullName>
    </recommendedName>
</protein>
<organism evidence="2 3">
    <name type="scientific">Lichtheimia corymbifera JMRC:FSU:9682</name>
    <dbReference type="NCBI Taxonomy" id="1263082"/>
    <lineage>
        <taxon>Eukaryota</taxon>
        <taxon>Fungi</taxon>
        <taxon>Fungi incertae sedis</taxon>
        <taxon>Mucoromycota</taxon>
        <taxon>Mucoromycotina</taxon>
        <taxon>Mucoromycetes</taxon>
        <taxon>Mucorales</taxon>
        <taxon>Lichtheimiaceae</taxon>
        <taxon>Lichtheimia</taxon>
    </lineage>
</organism>
<dbReference type="EMBL" id="CBTN010000200">
    <property type="protein sequence ID" value="CDH61472.1"/>
    <property type="molecule type" value="Genomic_DNA"/>
</dbReference>
<name>A0A068SHU7_9FUNG</name>
<keyword evidence="3" id="KW-1185">Reference proteome</keyword>
<evidence type="ECO:0000313" key="3">
    <source>
        <dbReference type="Proteomes" id="UP000027586"/>
    </source>
</evidence>
<evidence type="ECO:0000313" key="2">
    <source>
        <dbReference type="EMBL" id="CDH61472.1"/>
    </source>
</evidence>
<dbReference type="AlphaFoldDB" id="A0A068SHU7"/>
<comment type="caution">
    <text evidence="2">The sequence shown here is derived from an EMBL/GenBank/DDBJ whole genome shotgun (WGS) entry which is preliminary data.</text>
</comment>
<dbReference type="VEuPathDB" id="FungiDB:LCOR_12247.1"/>
<feature type="region of interest" description="Disordered" evidence="1">
    <location>
        <begin position="1"/>
        <end position="62"/>
    </location>
</feature>
<evidence type="ECO:0000256" key="1">
    <source>
        <dbReference type="SAM" id="MobiDB-lite"/>
    </source>
</evidence>
<proteinExistence type="predicted"/>